<dbReference type="InterPro" id="IPR036759">
    <property type="entry name" value="TPK_catalytic_sf"/>
</dbReference>
<keyword evidence="4" id="KW-0067">ATP-binding</keyword>
<evidence type="ECO:0000256" key="1">
    <source>
        <dbReference type="ARBA" id="ARBA00022679"/>
    </source>
</evidence>
<evidence type="ECO:0000256" key="5">
    <source>
        <dbReference type="SAM" id="Phobius"/>
    </source>
</evidence>
<dbReference type="Gene3D" id="3.40.50.10240">
    <property type="entry name" value="Thiamin pyrophosphokinase, catalytic domain"/>
    <property type="match status" value="1"/>
</dbReference>
<dbReference type="NCBIfam" id="NF040608">
    <property type="entry name" value="division_SteA"/>
    <property type="match status" value="1"/>
</dbReference>
<dbReference type="Pfam" id="PF12555">
    <property type="entry name" value="SteA-like_C"/>
    <property type="match status" value="1"/>
</dbReference>
<dbReference type="Proteomes" id="UP000763557">
    <property type="component" value="Unassembled WGS sequence"/>
</dbReference>
<evidence type="ECO:0000256" key="2">
    <source>
        <dbReference type="ARBA" id="ARBA00022741"/>
    </source>
</evidence>
<evidence type="ECO:0000313" key="7">
    <source>
        <dbReference type="EMBL" id="NRN70437.1"/>
    </source>
</evidence>
<name>A0ABX2FGD8_9PSEU</name>
<gene>
    <name evidence="7" type="ORF">GC106_77050</name>
</gene>
<sequence>MPERWTRRSDGLVTGCDPGSLGRVTVRRKPARREHCGLSIWHHRDMKLPGVLSRAKQSLPGVTGVARVDRRTGDLLRRIGRGDVVVLDQLDLDRATADALVAAEVAGVVNASVSISGRFPNLGPEVLVDAGIPLIDGVGVHALREIREGSKLRLHGGIVYCGTKEVARGTLQTPETIADQMIEAKAGMSTQLEAFSANTIEFLRRERSLILDGIGVPELRVPMNNRQVLVVAPGADHVEDLKNLKRYISEHRPVIVGVAGGADALKEAGYKPDVIVGDPDRISTDTLIAGSEVVIPADPDGHAPGLERIQDLGIGAVTFPASSNPEDLALLLADAHGARLIVTVGFQATLREFLDSGRSGSNPSTFLTRLKLGSKLVDGKAAASLHRTRVSTAAIALLVLAALVSVAAAVAVSGVGATYTDWIVDTWNDGVAWTKGLFT</sequence>
<feature type="domain" description="SteA-like C-terminal" evidence="6">
    <location>
        <begin position="380"/>
        <end position="429"/>
    </location>
</feature>
<comment type="caution">
    <text evidence="7">The sequence shown here is derived from an EMBL/GenBank/DDBJ whole genome shotgun (WGS) entry which is preliminary data.</text>
</comment>
<evidence type="ECO:0000256" key="4">
    <source>
        <dbReference type="ARBA" id="ARBA00022840"/>
    </source>
</evidence>
<dbReference type="InterPro" id="IPR022215">
    <property type="entry name" value="SteA-like_C"/>
</dbReference>
<proteinExistence type="predicted"/>
<keyword evidence="8" id="KW-1185">Reference proteome</keyword>
<keyword evidence="5" id="KW-1133">Transmembrane helix</keyword>
<dbReference type="InterPro" id="IPR047795">
    <property type="entry name" value="Put_SteA-like"/>
</dbReference>
<keyword evidence="2" id="KW-0547">Nucleotide-binding</keyword>
<reference evidence="7 8" key="1">
    <citation type="submission" date="2020-01" db="EMBL/GenBank/DDBJ databases">
        <title>Kibdelosporangium persica a novel Actinomycetes from a hot desert in Iran.</title>
        <authorList>
            <person name="Safaei N."/>
            <person name="Zaburannyi N."/>
            <person name="Mueller R."/>
            <person name="Wink J."/>
        </authorList>
    </citation>
    <scope>NUCLEOTIDE SEQUENCE [LARGE SCALE GENOMIC DNA]</scope>
    <source>
        <strain evidence="7 8">4NS15</strain>
    </source>
</reference>
<organism evidence="7 8">
    <name type="scientific">Kibdelosporangium persicum</name>
    <dbReference type="NCBI Taxonomy" id="2698649"/>
    <lineage>
        <taxon>Bacteria</taxon>
        <taxon>Bacillati</taxon>
        <taxon>Actinomycetota</taxon>
        <taxon>Actinomycetes</taxon>
        <taxon>Pseudonocardiales</taxon>
        <taxon>Pseudonocardiaceae</taxon>
        <taxon>Kibdelosporangium</taxon>
    </lineage>
</organism>
<keyword evidence="1" id="KW-0808">Transferase</keyword>
<evidence type="ECO:0000259" key="6">
    <source>
        <dbReference type="Pfam" id="PF12555"/>
    </source>
</evidence>
<feature type="transmembrane region" description="Helical" evidence="5">
    <location>
        <begin position="394"/>
        <end position="419"/>
    </location>
</feature>
<keyword evidence="5" id="KW-0472">Membrane</keyword>
<dbReference type="SUPFAM" id="SSF63999">
    <property type="entry name" value="Thiamin pyrophosphokinase, catalytic domain"/>
    <property type="match status" value="1"/>
</dbReference>
<evidence type="ECO:0000313" key="8">
    <source>
        <dbReference type="Proteomes" id="UP000763557"/>
    </source>
</evidence>
<accession>A0ABX2FGD8</accession>
<keyword evidence="5" id="KW-0812">Transmembrane</keyword>
<evidence type="ECO:0000256" key="3">
    <source>
        <dbReference type="ARBA" id="ARBA00022777"/>
    </source>
</evidence>
<keyword evidence="3" id="KW-0418">Kinase</keyword>
<dbReference type="EMBL" id="JAAATY010000039">
    <property type="protein sequence ID" value="NRN70437.1"/>
    <property type="molecule type" value="Genomic_DNA"/>
</dbReference>
<protein>
    <submittedName>
        <fullName evidence="7">Thiamine pyrophosphokinase catalytic region</fullName>
    </submittedName>
</protein>